<gene>
    <name evidence="7" type="ORF">GCM10009104_01110</name>
</gene>
<evidence type="ECO:0000259" key="6">
    <source>
        <dbReference type="Pfam" id="PF00501"/>
    </source>
</evidence>
<dbReference type="RefSeq" id="WP_343800672.1">
    <property type="nucleotide sequence ID" value="NZ_BAAAET010000001.1"/>
</dbReference>
<dbReference type="Proteomes" id="UP001499915">
    <property type="component" value="Unassembled WGS sequence"/>
</dbReference>
<keyword evidence="2" id="KW-0436">Ligase</keyword>
<evidence type="ECO:0000313" key="7">
    <source>
        <dbReference type="EMBL" id="GAA0680539.1"/>
    </source>
</evidence>
<dbReference type="PROSITE" id="PS00455">
    <property type="entry name" value="AMP_BINDING"/>
    <property type="match status" value="1"/>
</dbReference>
<evidence type="ECO:0000256" key="1">
    <source>
        <dbReference type="ARBA" id="ARBA00006432"/>
    </source>
</evidence>
<dbReference type="NCBIfam" id="NF006134">
    <property type="entry name" value="PRK08279.1"/>
    <property type="match status" value="1"/>
</dbReference>
<keyword evidence="4" id="KW-0067">ATP-binding</keyword>
<sequence length="609" mass="67832">MSAIQSAPSPAVVPREETQRKLDRRSQAAALIKPLDYYTLADRIEQQAAELGEHPFIIYGDTRLSYAEVDTRANQVAHAALACGLKPGDVCAMAMENRPEFFTTWFGLTKIGVVVAFINNQINGKPLQHALESTKARAAIVGEECAHNFAQTPDIKTPLWLLPDAEKPAVEADLAGLGSEFVTALEQASTAQVDRCYREGITAETPTLLIFTSGTTGLPKAAIYSHMRWLCSGDVMHVTIDARPDDVFYCCLPLYHGAAATSVTSTALKAGSAILVRRKFSVSRFWQDVRDNGVTVCQYIGEICRYLLNQDADAGKHRLRCMMGAGLTAETWRRWIDRFGEVDVYEGWGSTEANTNLINLDNHIGSCGRVPDWNKTNFRLIRYDVENDMHLRDDKGFCIQCEPGEVGEGIGMIINHPEIGGGRFEGYTNPDATEQKILRDVFSEGDSWWSSGDLLRYDEDGYFYFVDRVGDTFRWKSENVSTQEVASALDDFKGAELINIYGVQVPQHEGRAGMAAIVMQAGQSFDPQALYDLTEERVPRYAAPQFVRVSEAADMTTTFKLRKVDLQRQGYAPEHCKDPLYVRDDKAGTYRPYSAEVLAEVGLPPFEYQ</sequence>
<comment type="similarity">
    <text evidence="1">Belongs to the ATP-dependent AMP-binding enzyme family.</text>
</comment>
<dbReference type="Pfam" id="PF00501">
    <property type="entry name" value="AMP-binding"/>
    <property type="match status" value="1"/>
</dbReference>
<dbReference type="Gene3D" id="3.30.300.30">
    <property type="match status" value="1"/>
</dbReference>
<name>A0ABP3T7B5_9GAMM</name>
<comment type="caution">
    <text evidence="7">The sequence shown here is derived from an EMBL/GenBank/DDBJ whole genome shotgun (WGS) entry which is preliminary data.</text>
</comment>
<keyword evidence="3" id="KW-0547">Nucleotide-binding</keyword>
<dbReference type="InterPro" id="IPR042099">
    <property type="entry name" value="ANL_N_sf"/>
</dbReference>
<evidence type="ECO:0000256" key="4">
    <source>
        <dbReference type="ARBA" id="ARBA00022840"/>
    </source>
</evidence>
<protein>
    <submittedName>
        <fullName evidence="7">Long-chain-acyl-CoA synthetase</fullName>
    </submittedName>
</protein>
<evidence type="ECO:0000256" key="2">
    <source>
        <dbReference type="ARBA" id="ARBA00022598"/>
    </source>
</evidence>
<dbReference type="EMBL" id="BAAAET010000001">
    <property type="protein sequence ID" value="GAA0680539.1"/>
    <property type="molecule type" value="Genomic_DNA"/>
</dbReference>
<dbReference type="PANTHER" id="PTHR43107:SF15">
    <property type="entry name" value="FATTY ACID TRANSPORT PROTEIN 3, ISOFORM A"/>
    <property type="match status" value="1"/>
</dbReference>
<keyword evidence="8" id="KW-1185">Reference proteome</keyword>
<dbReference type="SUPFAM" id="SSF56801">
    <property type="entry name" value="Acetyl-CoA synthetase-like"/>
    <property type="match status" value="1"/>
</dbReference>
<evidence type="ECO:0000256" key="5">
    <source>
        <dbReference type="SAM" id="MobiDB-lite"/>
    </source>
</evidence>
<dbReference type="Gene3D" id="3.40.50.12780">
    <property type="entry name" value="N-terminal domain of ligase-like"/>
    <property type="match status" value="1"/>
</dbReference>
<evidence type="ECO:0000256" key="3">
    <source>
        <dbReference type="ARBA" id="ARBA00022741"/>
    </source>
</evidence>
<dbReference type="InterPro" id="IPR045851">
    <property type="entry name" value="AMP-bd_C_sf"/>
</dbReference>
<evidence type="ECO:0000313" key="8">
    <source>
        <dbReference type="Proteomes" id="UP001499915"/>
    </source>
</evidence>
<organism evidence="7 8">
    <name type="scientific">Marinobacterium maritimum</name>
    <dbReference type="NCBI Taxonomy" id="500162"/>
    <lineage>
        <taxon>Bacteria</taxon>
        <taxon>Pseudomonadati</taxon>
        <taxon>Pseudomonadota</taxon>
        <taxon>Gammaproteobacteria</taxon>
        <taxon>Oceanospirillales</taxon>
        <taxon>Oceanospirillaceae</taxon>
        <taxon>Marinobacterium</taxon>
    </lineage>
</organism>
<proteinExistence type="inferred from homology"/>
<dbReference type="InterPro" id="IPR000873">
    <property type="entry name" value="AMP-dep_synth/lig_dom"/>
</dbReference>
<dbReference type="PANTHER" id="PTHR43107">
    <property type="entry name" value="LONG-CHAIN FATTY ACID TRANSPORT PROTEIN"/>
    <property type="match status" value="1"/>
</dbReference>
<dbReference type="InterPro" id="IPR020845">
    <property type="entry name" value="AMP-binding_CS"/>
</dbReference>
<feature type="domain" description="AMP-dependent synthetase/ligase" evidence="6">
    <location>
        <begin position="45"/>
        <end position="370"/>
    </location>
</feature>
<feature type="region of interest" description="Disordered" evidence="5">
    <location>
        <begin position="1"/>
        <end position="22"/>
    </location>
</feature>
<accession>A0ABP3T7B5</accession>
<reference evidence="8" key="1">
    <citation type="journal article" date="2019" name="Int. J. Syst. Evol. Microbiol.">
        <title>The Global Catalogue of Microorganisms (GCM) 10K type strain sequencing project: providing services to taxonomists for standard genome sequencing and annotation.</title>
        <authorList>
            <consortium name="The Broad Institute Genomics Platform"/>
            <consortium name="The Broad Institute Genome Sequencing Center for Infectious Disease"/>
            <person name="Wu L."/>
            <person name="Ma J."/>
        </authorList>
    </citation>
    <scope>NUCLEOTIDE SEQUENCE [LARGE SCALE GENOMIC DNA]</scope>
    <source>
        <strain evidence="8">JCM 15134</strain>
    </source>
</reference>